<gene>
    <name evidence="2" type="ORF">FNV43_RR24184</name>
</gene>
<sequence>MLLSFHESPKVSTPSHFSSSLIFVFLSFTAHTHLNIMTHPLPHSLTPSISVAMERQQPDFNSKPATTIFCVGDPPEKCRERRRRRIEMRRFRSSPRQYSPRLSSETPLSNFVFRRKRHFMEEQEEEEEEGEIMTETDLPTLVLPPPVAEKLPVRRSVGNPMPVFAAISTVENMDKRLSVKEDFCRPEIIGGHPLHLFSICDAPGGPHVSVLCKELMHLFIAEELTRLNPADDGVSRSSISFRSSQMLQMAQLRSAMKRSFERMDRVSQNLCLCGKRSIGHRCACIPVRLGSSGSAAVVAVFSADTIMVANFGHSRAVLCRAGKAISLSQVPKREAYGRGLYEILKMSSVKLKYGKSSCSSEVVVPEISITERVAEDECLIMASDGIWNVIPEDVACGVASRCLGDQTLGLGVPPPLPPRNNDYFYCCTGTSNTSCSTSGLISNLDDYRLQAAETNDHDDMKFPCKSGIAATILCRLALGRGSYDNVSVIVIDLKRN</sequence>
<dbReference type="PANTHER" id="PTHR47992">
    <property type="entry name" value="PROTEIN PHOSPHATASE"/>
    <property type="match status" value="1"/>
</dbReference>
<dbReference type="SMART" id="SM00332">
    <property type="entry name" value="PP2Cc"/>
    <property type="match status" value="1"/>
</dbReference>
<dbReference type="OrthoDB" id="10264738at2759"/>
<comment type="caution">
    <text evidence="2">The sequence shown here is derived from an EMBL/GenBank/DDBJ whole genome shotgun (WGS) entry which is preliminary data.</text>
</comment>
<reference evidence="2" key="1">
    <citation type="submission" date="2020-03" db="EMBL/GenBank/DDBJ databases">
        <title>A high-quality chromosome-level genome assembly of a woody plant with both climbing and erect habits, Rhamnella rubrinervis.</title>
        <authorList>
            <person name="Lu Z."/>
            <person name="Yang Y."/>
            <person name="Zhu X."/>
            <person name="Sun Y."/>
        </authorList>
    </citation>
    <scope>NUCLEOTIDE SEQUENCE</scope>
    <source>
        <strain evidence="2">BYM</strain>
        <tissue evidence="2">Leaf</tissue>
    </source>
</reference>
<evidence type="ECO:0000313" key="2">
    <source>
        <dbReference type="EMBL" id="KAF3433082.1"/>
    </source>
</evidence>
<dbReference type="AlphaFoldDB" id="A0A8K0DL09"/>
<dbReference type="GO" id="GO:0004722">
    <property type="term" value="F:protein serine/threonine phosphatase activity"/>
    <property type="evidence" value="ECO:0007669"/>
    <property type="project" value="InterPro"/>
</dbReference>
<dbReference type="Pfam" id="PF00481">
    <property type="entry name" value="PP2C"/>
    <property type="match status" value="2"/>
</dbReference>
<dbReference type="EMBL" id="VOIH02000011">
    <property type="protein sequence ID" value="KAF3433082.1"/>
    <property type="molecule type" value="Genomic_DNA"/>
</dbReference>
<keyword evidence="3" id="KW-1185">Reference proteome</keyword>
<dbReference type="InterPro" id="IPR001932">
    <property type="entry name" value="PPM-type_phosphatase-like_dom"/>
</dbReference>
<dbReference type="Gene3D" id="3.60.40.10">
    <property type="entry name" value="PPM-type phosphatase domain"/>
    <property type="match status" value="2"/>
</dbReference>
<feature type="domain" description="PPM-type phosphatase" evidence="1">
    <location>
        <begin position="182"/>
        <end position="493"/>
    </location>
</feature>
<dbReference type="Proteomes" id="UP000796880">
    <property type="component" value="Unassembled WGS sequence"/>
</dbReference>
<dbReference type="SUPFAM" id="SSF81606">
    <property type="entry name" value="PP2C-like"/>
    <property type="match status" value="1"/>
</dbReference>
<organism evidence="2 3">
    <name type="scientific">Rhamnella rubrinervis</name>
    <dbReference type="NCBI Taxonomy" id="2594499"/>
    <lineage>
        <taxon>Eukaryota</taxon>
        <taxon>Viridiplantae</taxon>
        <taxon>Streptophyta</taxon>
        <taxon>Embryophyta</taxon>
        <taxon>Tracheophyta</taxon>
        <taxon>Spermatophyta</taxon>
        <taxon>Magnoliopsida</taxon>
        <taxon>eudicotyledons</taxon>
        <taxon>Gunneridae</taxon>
        <taxon>Pentapetalae</taxon>
        <taxon>rosids</taxon>
        <taxon>fabids</taxon>
        <taxon>Rosales</taxon>
        <taxon>Rhamnaceae</taxon>
        <taxon>rhamnoid group</taxon>
        <taxon>Rhamneae</taxon>
        <taxon>Rhamnella</taxon>
    </lineage>
</organism>
<evidence type="ECO:0000313" key="3">
    <source>
        <dbReference type="Proteomes" id="UP000796880"/>
    </source>
</evidence>
<dbReference type="CDD" id="cd00143">
    <property type="entry name" value="PP2Cc"/>
    <property type="match status" value="1"/>
</dbReference>
<name>A0A8K0DL09_9ROSA</name>
<accession>A0A8K0DL09</accession>
<protein>
    <recommendedName>
        <fullName evidence="1">PPM-type phosphatase domain-containing protein</fullName>
    </recommendedName>
</protein>
<proteinExistence type="predicted"/>
<dbReference type="PROSITE" id="PS51746">
    <property type="entry name" value="PPM_2"/>
    <property type="match status" value="1"/>
</dbReference>
<evidence type="ECO:0000259" key="1">
    <source>
        <dbReference type="PROSITE" id="PS51746"/>
    </source>
</evidence>
<dbReference type="InterPro" id="IPR036457">
    <property type="entry name" value="PPM-type-like_dom_sf"/>
</dbReference>
<dbReference type="InterPro" id="IPR015655">
    <property type="entry name" value="PP2C"/>
</dbReference>